<dbReference type="OrthoDB" id="9795496at2"/>
<dbReference type="EMBL" id="NHRY01000252">
    <property type="protein sequence ID" value="PPQ27847.1"/>
    <property type="molecule type" value="Genomic_DNA"/>
</dbReference>
<dbReference type="PIRSF" id="PIRSF005859">
    <property type="entry name" value="PBR"/>
    <property type="match status" value="1"/>
</dbReference>
<keyword evidence="4 6" id="KW-1133">Transmembrane helix</keyword>
<dbReference type="AlphaFoldDB" id="A0A2S6MZQ1"/>
<name>A0A2S6MZQ1_RHOGL</name>
<keyword evidence="8" id="KW-1185">Reference proteome</keyword>
<dbReference type="CDD" id="cd15904">
    <property type="entry name" value="TSPO_MBR"/>
    <property type="match status" value="1"/>
</dbReference>
<protein>
    <submittedName>
        <fullName evidence="7">TspO protein</fullName>
    </submittedName>
</protein>
<dbReference type="GO" id="GO:0016020">
    <property type="term" value="C:membrane"/>
    <property type="evidence" value="ECO:0007669"/>
    <property type="project" value="UniProtKB-SubCell"/>
</dbReference>
<feature type="transmembrane region" description="Helical" evidence="6">
    <location>
        <begin position="102"/>
        <end position="120"/>
    </location>
</feature>
<evidence type="ECO:0000256" key="1">
    <source>
        <dbReference type="ARBA" id="ARBA00004141"/>
    </source>
</evidence>
<feature type="transmembrane region" description="Helical" evidence="6">
    <location>
        <begin position="6"/>
        <end position="23"/>
    </location>
</feature>
<reference evidence="7 8" key="1">
    <citation type="journal article" date="2018" name="Arch. Microbiol.">
        <title>New insights into the metabolic potential of the phototrophic purple bacterium Rhodopila globiformis DSM 161(T) from its draft genome sequence and evidence for a vanadium-dependent nitrogenase.</title>
        <authorList>
            <person name="Imhoff J.F."/>
            <person name="Rahn T."/>
            <person name="Kunzel S."/>
            <person name="Neulinger S.C."/>
        </authorList>
    </citation>
    <scope>NUCLEOTIDE SEQUENCE [LARGE SCALE GENOMIC DNA]</scope>
    <source>
        <strain evidence="7 8">DSM 161</strain>
    </source>
</reference>
<feature type="transmembrane region" description="Helical" evidence="6">
    <location>
        <begin position="126"/>
        <end position="146"/>
    </location>
</feature>
<comment type="similarity">
    <text evidence="2">Belongs to the TspO/BZRP family.</text>
</comment>
<dbReference type="InterPro" id="IPR038330">
    <property type="entry name" value="TspO/MBR-related_sf"/>
</dbReference>
<evidence type="ECO:0000313" key="8">
    <source>
        <dbReference type="Proteomes" id="UP000239724"/>
    </source>
</evidence>
<evidence type="ECO:0000256" key="5">
    <source>
        <dbReference type="ARBA" id="ARBA00023136"/>
    </source>
</evidence>
<feature type="transmembrane region" description="Helical" evidence="6">
    <location>
        <begin position="43"/>
        <end position="64"/>
    </location>
</feature>
<dbReference type="PANTHER" id="PTHR10057:SF0">
    <property type="entry name" value="TRANSLOCATOR PROTEIN"/>
    <property type="match status" value="1"/>
</dbReference>
<evidence type="ECO:0000313" key="7">
    <source>
        <dbReference type="EMBL" id="PPQ27847.1"/>
    </source>
</evidence>
<accession>A0A2S6MZQ1</accession>
<comment type="caution">
    <text evidence="7">The sequence shown here is derived from an EMBL/GenBank/DDBJ whole genome shotgun (WGS) entry which is preliminary data.</text>
</comment>
<comment type="subcellular location">
    <subcellularLocation>
        <location evidence="1">Membrane</location>
        <topology evidence="1">Multi-pass membrane protein</topology>
    </subcellularLocation>
</comment>
<dbReference type="Proteomes" id="UP000239724">
    <property type="component" value="Unassembled WGS sequence"/>
</dbReference>
<dbReference type="Pfam" id="PF03073">
    <property type="entry name" value="TspO_MBR"/>
    <property type="match status" value="1"/>
</dbReference>
<dbReference type="GO" id="GO:0033013">
    <property type="term" value="P:tetrapyrrole metabolic process"/>
    <property type="evidence" value="ECO:0007669"/>
    <property type="project" value="UniProtKB-ARBA"/>
</dbReference>
<keyword evidence="3 6" id="KW-0812">Transmembrane</keyword>
<dbReference type="RefSeq" id="WP_104521719.1">
    <property type="nucleotide sequence ID" value="NZ_NHRY01000252.1"/>
</dbReference>
<evidence type="ECO:0000256" key="4">
    <source>
        <dbReference type="ARBA" id="ARBA00022989"/>
    </source>
</evidence>
<organism evidence="7 8">
    <name type="scientific">Rhodopila globiformis</name>
    <name type="common">Rhodopseudomonas globiformis</name>
    <dbReference type="NCBI Taxonomy" id="1071"/>
    <lineage>
        <taxon>Bacteria</taxon>
        <taxon>Pseudomonadati</taxon>
        <taxon>Pseudomonadota</taxon>
        <taxon>Alphaproteobacteria</taxon>
        <taxon>Acetobacterales</taxon>
        <taxon>Acetobacteraceae</taxon>
        <taxon>Rhodopila</taxon>
    </lineage>
</organism>
<keyword evidence="5 6" id="KW-0472">Membrane</keyword>
<gene>
    <name evidence="7" type="ORF">CCS01_25900</name>
</gene>
<evidence type="ECO:0000256" key="2">
    <source>
        <dbReference type="ARBA" id="ARBA00007524"/>
    </source>
</evidence>
<dbReference type="FunFam" id="1.20.1260.100:FF:000001">
    <property type="entry name" value="translocator protein 2"/>
    <property type="match status" value="1"/>
</dbReference>
<dbReference type="Gene3D" id="1.20.1260.100">
    <property type="entry name" value="TspO/MBR protein"/>
    <property type="match status" value="1"/>
</dbReference>
<feature type="transmembrane region" description="Helical" evidence="6">
    <location>
        <begin position="76"/>
        <end position="95"/>
    </location>
</feature>
<evidence type="ECO:0000256" key="6">
    <source>
        <dbReference type="SAM" id="Phobius"/>
    </source>
</evidence>
<proteinExistence type="inferred from homology"/>
<dbReference type="InterPro" id="IPR004307">
    <property type="entry name" value="TspO_MBR"/>
</dbReference>
<dbReference type="PANTHER" id="PTHR10057">
    <property type="entry name" value="PERIPHERAL-TYPE BENZODIAZEPINE RECEPTOR"/>
    <property type="match status" value="1"/>
</dbReference>
<evidence type="ECO:0000256" key="3">
    <source>
        <dbReference type="ARBA" id="ARBA00022692"/>
    </source>
</evidence>
<sequence>MILDILIAVGWGLLVGGVGTYLTDLSPWYYRELKKPRWQPPDWLFGPVWTLVLTLASLSLFLGLRMAPDAASRSAVIWLFVLNGLAHIAWSPLFFRLRRPDWALYEVALLWLSILAPMLLPSMSGTARLLLVPYLSWVSFAAYLNLTIVRLNRPFGG</sequence>